<dbReference type="InterPro" id="IPR005151">
    <property type="entry name" value="Tail-specific_protease"/>
</dbReference>
<dbReference type="SUPFAM" id="SSF50156">
    <property type="entry name" value="PDZ domain-like"/>
    <property type="match status" value="1"/>
</dbReference>
<keyword evidence="4" id="KW-1185">Reference proteome</keyword>
<dbReference type="Gene3D" id="3.90.226.10">
    <property type="entry name" value="2-enoyl-CoA Hydratase, Chain A, domain 1"/>
    <property type="match status" value="1"/>
</dbReference>
<dbReference type="CDD" id="cd07562">
    <property type="entry name" value="Peptidase_S41_TRI"/>
    <property type="match status" value="1"/>
</dbReference>
<dbReference type="InterPro" id="IPR041489">
    <property type="entry name" value="PDZ_6"/>
</dbReference>
<dbReference type="InterPro" id="IPR001478">
    <property type="entry name" value="PDZ"/>
</dbReference>
<dbReference type="PANTHER" id="PTHR32060">
    <property type="entry name" value="TAIL-SPECIFIC PROTEASE"/>
    <property type="match status" value="1"/>
</dbReference>
<dbReference type="PANTHER" id="PTHR32060:SF22">
    <property type="entry name" value="CARBOXYL-TERMINAL-PROCESSING PEPTIDASE 3, CHLOROPLASTIC"/>
    <property type="match status" value="1"/>
</dbReference>
<dbReference type="EMBL" id="FMXQ01000001">
    <property type="protein sequence ID" value="SDB08033.1"/>
    <property type="molecule type" value="Genomic_DNA"/>
</dbReference>
<evidence type="ECO:0000256" key="1">
    <source>
        <dbReference type="SAM" id="SignalP"/>
    </source>
</evidence>
<dbReference type="Pfam" id="PF03572">
    <property type="entry name" value="Peptidase_S41"/>
    <property type="match status" value="1"/>
</dbReference>
<evidence type="ECO:0000259" key="2">
    <source>
        <dbReference type="PROSITE" id="PS50106"/>
    </source>
</evidence>
<dbReference type="Gene3D" id="2.30.42.10">
    <property type="match status" value="1"/>
</dbReference>
<dbReference type="Pfam" id="PF17820">
    <property type="entry name" value="PDZ_6"/>
    <property type="match status" value="1"/>
</dbReference>
<dbReference type="GO" id="GO:0008236">
    <property type="term" value="F:serine-type peptidase activity"/>
    <property type="evidence" value="ECO:0007669"/>
    <property type="project" value="InterPro"/>
</dbReference>
<dbReference type="PROSITE" id="PS50106">
    <property type="entry name" value="PDZ"/>
    <property type="match status" value="1"/>
</dbReference>
<dbReference type="OrthoDB" id="9758793at2"/>
<feature type="chain" id="PRO_5011677742" evidence="1">
    <location>
        <begin position="27"/>
        <end position="422"/>
    </location>
</feature>
<dbReference type="InterPro" id="IPR029045">
    <property type="entry name" value="ClpP/crotonase-like_dom_sf"/>
</dbReference>
<evidence type="ECO:0000313" key="3">
    <source>
        <dbReference type="EMBL" id="SDB08033.1"/>
    </source>
</evidence>
<dbReference type="GO" id="GO:0004175">
    <property type="term" value="F:endopeptidase activity"/>
    <property type="evidence" value="ECO:0007669"/>
    <property type="project" value="TreeGrafter"/>
</dbReference>
<dbReference type="SUPFAM" id="SSF52096">
    <property type="entry name" value="ClpP/crotonase"/>
    <property type="match status" value="1"/>
</dbReference>
<dbReference type="STRING" id="665467.SAMN02982931_00657"/>
<keyword evidence="1" id="KW-0732">Signal</keyword>
<dbReference type="SMART" id="SM00228">
    <property type="entry name" value="PDZ"/>
    <property type="match status" value="1"/>
</dbReference>
<dbReference type="SMART" id="SM00245">
    <property type="entry name" value="TSPc"/>
    <property type="match status" value="1"/>
</dbReference>
<proteinExistence type="predicted"/>
<sequence>MQITIIRHSAVAAAIALALAATPAVAETAARSGNPIFDRATDLVEENFYAKEKLPAFRDAVAVMIANVPDVGAGDPAVLGDAIDFVLASLDVSHTGRFAPEELAYYELVDVFRYGLRERIRQIFPPDGDVTYAGIGIASVADGDRVFITDVYDGGPADRAGLLVGDEILAVDDEPFAEIGSFRNKAGRSAAVSIRRTADGAPFDISVPVEKLSPADTFVSAIAGSAEVIEHDGYGIGYLRLWAYTERAVEGVIEEALTGPLAEADGLVLDLRSRWGGAPGDAADTFVGGSPEMTMVFRDDKIDLIHARWRKPIVAIIDEGTRSGMEILAYALKENGVTLIGEPTAADVLAGRAFWLPDGSLLEIAVADVFVDGGRLEDVGVQPDIAVPFDFRHAAGADPQRDAAIEELSRHLATGFPGPRTP</sequence>
<dbReference type="InterPro" id="IPR036034">
    <property type="entry name" value="PDZ_sf"/>
</dbReference>
<dbReference type="GO" id="GO:0006508">
    <property type="term" value="P:proteolysis"/>
    <property type="evidence" value="ECO:0007669"/>
    <property type="project" value="InterPro"/>
</dbReference>
<accession>A0A1G6AIQ4</accession>
<dbReference type="RefSeq" id="WP_090874745.1">
    <property type="nucleotide sequence ID" value="NZ_FMXQ01000001.1"/>
</dbReference>
<reference evidence="3 4" key="1">
    <citation type="submission" date="2016-10" db="EMBL/GenBank/DDBJ databases">
        <authorList>
            <person name="de Groot N.N."/>
        </authorList>
    </citation>
    <scope>NUCLEOTIDE SEQUENCE [LARGE SCALE GENOMIC DNA]</scope>
    <source>
        <strain evidence="3 4">ATCC 35022</strain>
    </source>
</reference>
<feature type="signal peptide" evidence="1">
    <location>
        <begin position="1"/>
        <end position="26"/>
    </location>
</feature>
<dbReference type="Gene3D" id="3.30.750.44">
    <property type="match status" value="1"/>
</dbReference>
<organism evidence="3 4">
    <name type="scientific">Bauldia litoralis</name>
    <dbReference type="NCBI Taxonomy" id="665467"/>
    <lineage>
        <taxon>Bacteria</taxon>
        <taxon>Pseudomonadati</taxon>
        <taxon>Pseudomonadota</taxon>
        <taxon>Alphaproteobacteria</taxon>
        <taxon>Hyphomicrobiales</taxon>
        <taxon>Kaistiaceae</taxon>
        <taxon>Bauldia</taxon>
    </lineage>
</organism>
<feature type="domain" description="PDZ" evidence="2">
    <location>
        <begin position="134"/>
        <end position="199"/>
    </location>
</feature>
<dbReference type="AlphaFoldDB" id="A0A1G6AIQ4"/>
<gene>
    <name evidence="3" type="ORF">SAMN02982931_00657</name>
</gene>
<name>A0A1G6AIQ4_9HYPH</name>
<dbReference type="Proteomes" id="UP000199071">
    <property type="component" value="Unassembled WGS sequence"/>
</dbReference>
<evidence type="ECO:0000313" key="4">
    <source>
        <dbReference type="Proteomes" id="UP000199071"/>
    </source>
</evidence>
<protein>
    <submittedName>
        <fullName evidence="3">PDZ domain-containing protein</fullName>
    </submittedName>
</protein>